<reference evidence="4" key="1">
    <citation type="submission" date="2014-11" db="EMBL/GenBank/DDBJ databases">
        <authorList>
            <person name="Otto D Thomas"/>
            <person name="Naeem Raeece"/>
        </authorList>
    </citation>
    <scope>NUCLEOTIDE SEQUENCE</scope>
</reference>
<keyword evidence="2" id="KW-0520">NAD</keyword>
<dbReference type="AlphaFoldDB" id="A0A0G4GJ93"/>
<evidence type="ECO:0000256" key="2">
    <source>
        <dbReference type="ARBA" id="ARBA00023027"/>
    </source>
</evidence>
<dbReference type="PANTHER" id="PTHR43333:SF1">
    <property type="entry name" value="D-ISOMER SPECIFIC 2-HYDROXYACID DEHYDROGENASE NAD-BINDING DOMAIN-CONTAINING PROTEIN"/>
    <property type="match status" value="1"/>
</dbReference>
<dbReference type="GO" id="GO:0051287">
    <property type="term" value="F:NAD binding"/>
    <property type="evidence" value="ECO:0007669"/>
    <property type="project" value="InterPro"/>
</dbReference>
<dbReference type="SUPFAM" id="SSF51735">
    <property type="entry name" value="NAD(P)-binding Rossmann-fold domains"/>
    <property type="match status" value="1"/>
</dbReference>
<keyword evidence="1" id="KW-0560">Oxidoreductase</keyword>
<dbReference type="PhylomeDB" id="A0A0G4GJ93"/>
<dbReference type="Gene3D" id="3.40.50.720">
    <property type="entry name" value="NAD(P)-binding Rossmann-like Domain"/>
    <property type="match status" value="2"/>
</dbReference>
<dbReference type="PANTHER" id="PTHR43333">
    <property type="entry name" value="2-HACID_DH_C DOMAIN-CONTAINING PROTEIN"/>
    <property type="match status" value="1"/>
</dbReference>
<dbReference type="Pfam" id="PF02826">
    <property type="entry name" value="2-Hacid_dh_C"/>
    <property type="match status" value="1"/>
</dbReference>
<sequence>MPIRKPIFLVLANKNVNPSAFAVPLLEKLKDKAEFLLGNTLEEFLAYPNVKEATALLWIPPGDAKILSKLFEAVPTIKWVHSWFAGIEPLHPFIKEKLLDRPDIPVSNAKGAFSRSLAEWSLCAALHFEKQIPRIQKNTQTKTWDKFIMGELHGKSMGFVGFGDIGKATARIAKHAFGMKILALKRTKGPDPEGLADIVYCSEDPAEKAKLFAESDYIVCSLPGTPLTFKYCDATAFGGMKSSGVFISIGRGTVVDEDALASTLKDGKIKGAALDVFHVEPLPEASPLWGLPNVLITAHNADWTEDYSECSLRILEQNLDAFIEGKPPVTPVDKSAGY</sequence>
<dbReference type="VEuPathDB" id="CryptoDB:Cvel_22134"/>
<evidence type="ECO:0000259" key="3">
    <source>
        <dbReference type="Pfam" id="PF02826"/>
    </source>
</evidence>
<organism evidence="4">
    <name type="scientific">Chromera velia CCMP2878</name>
    <dbReference type="NCBI Taxonomy" id="1169474"/>
    <lineage>
        <taxon>Eukaryota</taxon>
        <taxon>Sar</taxon>
        <taxon>Alveolata</taxon>
        <taxon>Colpodellida</taxon>
        <taxon>Chromeraceae</taxon>
        <taxon>Chromera</taxon>
    </lineage>
</organism>
<gene>
    <name evidence="4" type="ORF">Cvel_22134</name>
</gene>
<dbReference type="GO" id="GO:0016491">
    <property type="term" value="F:oxidoreductase activity"/>
    <property type="evidence" value="ECO:0007669"/>
    <property type="project" value="UniProtKB-KW"/>
</dbReference>
<dbReference type="EMBL" id="CDMZ01001266">
    <property type="protein sequence ID" value="CEM29900.1"/>
    <property type="molecule type" value="Genomic_DNA"/>
</dbReference>
<feature type="domain" description="D-isomer specific 2-hydroxyacid dehydrogenase NAD-binding" evidence="3">
    <location>
        <begin position="124"/>
        <end position="301"/>
    </location>
</feature>
<dbReference type="CDD" id="cd05300">
    <property type="entry name" value="2-Hacid_dh_1"/>
    <property type="match status" value="1"/>
</dbReference>
<evidence type="ECO:0000256" key="1">
    <source>
        <dbReference type="ARBA" id="ARBA00023002"/>
    </source>
</evidence>
<evidence type="ECO:0000313" key="4">
    <source>
        <dbReference type="EMBL" id="CEM29900.1"/>
    </source>
</evidence>
<name>A0A0G4GJ93_9ALVE</name>
<protein>
    <recommendedName>
        <fullName evidence="3">D-isomer specific 2-hydroxyacid dehydrogenase NAD-binding domain-containing protein</fullName>
    </recommendedName>
</protein>
<proteinExistence type="predicted"/>
<dbReference type="InterPro" id="IPR036291">
    <property type="entry name" value="NAD(P)-bd_dom_sf"/>
</dbReference>
<dbReference type="InterPro" id="IPR006140">
    <property type="entry name" value="D-isomer_DH_NAD-bd"/>
</dbReference>
<accession>A0A0G4GJ93</accession>